<reference evidence="2 3" key="1">
    <citation type="submission" date="2019-12" db="EMBL/GenBank/DDBJ databases">
        <title>Genomic-based taxomic classification of the family Erythrobacteraceae.</title>
        <authorList>
            <person name="Xu L."/>
        </authorList>
    </citation>
    <scope>NUCLEOTIDE SEQUENCE [LARGE SCALE GENOMIC DNA]</scope>
    <source>
        <strain evidence="2 3">M0322</strain>
    </source>
</reference>
<keyword evidence="3" id="KW-1185">Reference proteome</keyword>
<dbReference type="Proteomes" id="UP000466966">
    <property type="component" value="Unassembled WGS sequence"/>
</dbReference>
<protein>
    <recommendedName>
        <fullName evidence="4">Flagellar FliJ protein</fullName>
    </recommendedName>
</protein>
<accession>A0A844Z2F5</accession>
<comment type="caution">
    <text evidence="2">The sequence shown here is derived from an EMBL/GenBank/DDBJ whole genome shotgun (WGS) entry which is preliminary data.</text>
</comment>
<dbReference type="RefSeq" id="WP_202393096.1">
    <property type="nucleotide sequence ID" value="NZ_WTYV01000005.1"/>
</dbReference>
<dbReference type="AlphaFoldDB" id="A0A844Z2F5"/>
<evidence type="ECO:0000256" key="1">
    <source>
        <dbReference type="SAM" id="MobiDB-lite"/>
    </source>
</evidence>
<organism evidence="2 3">
    <name type="scientific">Alteraurantiacibacter buctensis</name>
    <dbReference type="NCBI Taxonomy" id="1503981"/>
    <lineage>
        <taxon>Bacteria</taxon>
        <taxon>Pseudomonadati</taxon>
        <taxon>Pseudomonadota</taxon>
        <taxon>Alphaproteobacteria</taxon>
        <taxon>Sphingomonadales</taxon>
        <taxon>Erythrobacteraceae</taxon>
        <taxon>Alteraurantiacibacter</taxon>
    </lineage>
</organism>
<feature type="region of interest" description="Disordered" evidence="1">
    <location>
        <begin position="55"/>
        <end position="76"/>
    </location>
</feature>
<name>A0A844Z2F5_9SPHN</name>
<sequence>MNQTFAFYDARAQESATEAAAAKLDMVRERCLRSEKTWRTLADQALRVQAERAKAEIAKSERQENERRDAERIADEAREDALLDAELLQQAAGNHPEN</sequence>
<proteinExistence type="predicted"/>
<evidence type="ECO:0000313" key="2">
    <source>
        <dbReference type="EMBL" id="MXO72657.1"/>
    </source>
</evidence>
<dbReference type="EMBL" id="WTYV01000005">
    <property type="protein sequence ID" value="MXO72657.1"/>
    <property type="molecule type" value="Genomic_DNA"/>
</dbReference>
<evidence type="ECO:0000313" key="3">
    <source>
        <dbReference type="Proteomes" id="UP000466966"/>
    </source>
</evidence>
<gene>
    <name evidence="2" type="ORF">GRI99_13575</name>
</gene>
<evidence type="ECO:0008006" key="4">
    <source>
        <dbReference type="Google" id="ProtNLM"/>
    </source>
</evidence>